<evidence type="ECO:0000313" key="2">
    <source>
        <dbReference type="Proteomes" id="UP000276133"/>
    </source>
</evidence>
<protein>
    <submittedName>
        <fullName evidence="1">Uncharacterized protein</fullName>
    </submittedName>
</protein>
<comment type="caution">
    <text evidence="1">The sequence shown here is derived from an EMBL/GenBank/DDBJ whole genome shotgun (WGS) entry which is preliminary data.</text>
</comment>
<gene>
    <name evidence="1" type="ORF">BpHYR1_049725</name>
</gene>
<organism evidence="1 2">
    <name type="scientific">Brachionus plicatilis</name>
    <name type="common">Marine rotifer</name>
    <name type="synonym">Brachionus muelleri</name>
    <dbReference type="NCBI Taxonomy" id="10195"/>
    <lineage>
        <taxon>Eukaryota</taxon>
        <taxon>Metazoa</taxon>
        <taxon>Spiralia</taxon>
        <taxon>Gnathifera</taxon>
        <taxon>Rotifera</taxon>
        <taxon>Eurotatoria</taxon>
        <taxon>Monogononta</taxon>
        <taxon>Pseudotrocha</taxon>
        <taxon>Ploima</taxon>
        <taxon>Brachionidae</taxon>
        <taxon>Brachionus</taxon>
    </lineage>
</organism>
<dbReference type="AlphaFoldDB" id="A0A3M7QIX3"/>
<accession>A0A3M7QIX3</accession>
<dbReference type="EMBL" id="REGN01006021">
    <property type="protein sequence ID" value="RNA11202.1"/>
    <property type="molecule type" value="Genomic_DNA"/>
</dbReference>
<evidence type="ECO:0000313" key="1">
    <source>
        <dbReference type="EMBL" id="RNA11202.1"/>
    </source>
</evidence>
<keyword evidence="2" id="KW-1185">Reference proteome</keyword>
<sequence>MKIKEPEDNIGFALMRSVTVFPLKPINNILFRVLLKCLATAFRYILTLNVMKSFQWKKGQNVESAPIATCCIHCYFYNTQWSRTIFKHNRNNQTRIIQTF</sequence>
<dbReference type="Proteomes" id="UP000276133">
    <property type="component" value="Unassembled WGS sequence"/>
</dbReference>
<reference evidence="1 2" key="1">
    <citation type="journal article" date="2018" name="Sci. Rep.">
        <title>Genomic signatures of local adaptation to the degree of environmental predictability in rotifers.</title>
        <authorList>
            <person name="Franch-Gras L."/>
            <person name="Hahn C."/>
            <person name="Garcia-Roger E.M."/>
            <person name="Carmona M.J."/>
            <person name="Serra M."/>
            <person name="Gomez A."/>
        </authorList>
    </citation>
    <scope>NUCLEOTIDE SEQUENCE [LARGE SCALE GENOMIC DNA]</scope>
    <source>
        <strain evidence="1">HYR1</strain>
    </source>
</reference>
<proteinExistence type="predicted"/>
<name>A0A3M7QIX3_BRAPC</name>